<protein>
    <submittedName>
        <fullName evidence="2">Uncharacterized protein</fullName>
    </submittedName>
</protein>
<dbReference type="EMBL" id="JANAWD010000549">
    <property type="protein sequence ID" value="KAJ3477960.1"/>
    <property type="molecule type" value="Genomic_DNA"/>
</dbReference>
<feature type="region of interest" description="Disordered" evidence="1">
    <location>
        <begin position="13"/>
        <end position="41"/>
    </location>
</feature>
<feature type="region of interest" description="Disordered" evidence="1">
    <location>
        <begin position="56"/>
        <end position="134"/>
    </location>
</feature>
<feature type="compositionally biased region" description="Basic and acidic residues" evidence="1">
    <location>
        <begin position="68"/>
        <end position="83"/>
    </location>
</feature>
<organism evidence="2 3">
    <name type="scientific">Meripilus lineatus</name>
    <dbReference type="NCBI Taxonomy" id="2056292"/>
    <lineage>
        <taxon>Eukaryota</taxon>
        <taxon>Fungi</taxon>
        <taxon>Dikarya</taxon>
        <taxon>Basidiomycota</taxon>
        <taxon>Agaricomycotina</taxon>
        <taxon>Agaricomycetes</taxon>
        <taxon>Polyporales</taxon>
        <taxon>Meripilaceae</taxon>
        <taxon>Meripilus</taxon>
    </lineage>
</organism>
<evidence type="ECO:0000256" key="1">
    <source>
        <dbReference type="SAM" id="MobiDB-lite"/>
    </source>
</evidence>
<proteinExistence type="predicted"/>
<evidence type="ECO:0000313" key="3">
    <source>
        <dbReference type="Proteomes" id="UP001212997"/>
    </source>
</evidence>
<accession>A0AAD5UWI6</accession>
<sequence length="134" mass="14234">MISRLLLNLRDVASSSTTDTTTNTFSGSPNSNHPRHHRTEMSSVMFVDRVIGTIGGTLDTTSYANPEEGNHEEWDRGTREGGYEKGISGDSGSAAHVDVDVGSPTEPDTHTQSVSSTVDDPIDEDVGTKGGEVV</sequence>
<dbReference type="Proteomes" id="UP001212997">
    <property type="component" value="Unassembled WGS sequence"/>
</dbReference>
<feature type="compositionally biased region" description="Low complexity" evidence="1">
    <location>
        <begin position="14"/>
        <end position="28"/>
    </location>
</feature>
<gene>
    <name evidence="2" type="ORF">NLI96_g10100</name>
</gene>
<dbReference type="AlphaFoldDB" id="A0AAD5UWI6"/>
<keyword evidence="3" id="KW-1185">Reference proteome</keyword>
<evidence type="ECO:0000313" key="2">
    <source>
        <dbReference type="EMBL" id="KAJ3477960.1"/>
    </source>
</evidence>
<name>A0AAD5UWI6_9APHY</name>
<comment type="caution">
    <text evidence="2">The sequence shown here is derived from an EMBL/GenBank/DDBJ whole genome shotgun (WGS) entry which is preliminary data.</text>
</comment>
<reference evidence="2" key="1">
    <citation type="submission" date="2022-07" db="EMBL/GenBank/DDBJ databases">
        <title>Genome Sequence of Physisporinus lineatus.</title>
        <authorList>
            <person name="Buettner E."/>
        </authorList>
    </citation>
    <scope>NUCLEOTIDE SEQUENCE</scope>
    <source>
        <strain evidence="2">VT162</strain>
    </source>
</reference>